<name>A0AAU9CBA8_9BACT</name>
<sequence length="436" mass="50280">MFSNWKRKGKTKKESEGTQGKSHEPPEDFEYSMQVFKQGNKLVPSTPITHLTLHHPLSVAESLTSSLPKTKSPSQTPDPPRLERLPTPPPSHSARRKDKETETFPSKPKTPLELHTLKEALPTEPSSLPFPLLPSAGHKSSEGFELDADWELIEDTDVPEYHNPAPKGKQKKVKPQKRKASKLKKSDEEIFHTFFKVPEPDNPLYDRYLLIIEKEHQQVRKDSDAVKAKIGMVYDPFWVMNRLISTAEESFLHKIELSRHRGMPDSTEVLFDNARNMLKRELTSLKEKNLGEAHAEASIHLAYRSITKKEKLRQSVSDFSSEDVYDFLYLFNPSLLDDRFLISHGPGLFSSTPRFELHRLNRDLIPKLINEGRQIYRKFKERNPEVNVDNLHQDDILTMARDLRPIGEELFGDSLDIYSYRGFMMWAIGSFEEIVI</sequence>
<feature type="region of interest" description="Disordered" evidence="1">
    <location>
        <begin position="59"/>
        <end position="112"/>
    </location>
</feature>
<accession>A0AAU9CBA8</accession>
<feature type="region of interest" description="Disordered" evidence="1">
    <location>
        <begin position="158"/>
        <end position="185"/>
    </location>
</feature>
<evidence type="ECO:0000256" key="1">
    <source>
        <dbReference type="SAM" id="MobiDB-lite"/>
    </source>
</evidence>
<feature type="compositionally biased region" description="Polar residues" evidence="1">
    <location>
        <begin position="61"/>
        <end position="75"/>
    </location>
</feature>
<dbReference type="EMBL" id="AP025314">
    <property type="protein sequence ID" value="BDD09456.1"/>
    <property type="molecule type" value="Genomic_DNA"/>
</dbReference>
<keyword evidence="3" id="KW-1185">Reference proteome</keyword>
<feature type="compositionally biased region" description="Basic and acidic residues" evidence="1">
    <location>
        <begin position="12"/>
        <end position="26"/>
    </location>
</feature>
<protein>
    <submittedName>
        <fullName evidence="2">Uncharacterized protein</fullName>
    </submittedName>
</protein>
<dbReference type="Proteomes" id="UP001348817">
    <property type="component" value="Chromosome"/>
</dbReference>
<evidence type="ECO:0000313" key="2">
    <source>
        <dbReference type="EMBL" id="BDD09456.1"/>
    </source>
</evidence>
<feature type="region of interest" description="Disordered" evidence="1">
    <location>
        <begin position="1"/>
        <end position="33"/>
    </location>
</feature>
<evidence type="ECO:0000313" key="3">
    <source>
        <dbReference type="Proteomes" id="UP001348817"/>
    </source>
</evidence>
<organism evidence="2 3">
    <name type="scientific">Fulvitalea axinellae</name>
    <dbReference type="NCBI Taxonomy" id="1182444"/>
    <lineage>
        <taxon>Bacteria</taxon>
        <taxon>Pseudomonadati</taxon>
        <taxon>Bacteroidota</taxon>
        <taxon>Cytophagia</taxon>
        <taxon>Cytophagales</taxon>
        <taxon>Persicobacteraceae</taxon>
        <taxon>Fulvitalea</taxon>
    </lineage>
</organism>
<gene>
    <name evidence="2" type="ORF">FUAX_18880</name>
</gene>
<feature type="compositionally biased region" description="Basic residues" evidence="1">
    <location>
        <begin position="1"/>
        <end position="11"/>
    </location>
</feature>
<dbReference type="RefSeq" id="WP_338394656.1">
    <property type="nucleotide sequence ID" value="NZ_AP025314.1"/>
</dbReference>
<proteinExistence type="predicted"/>
<dbReference type="AlphaFoldDB" id="A0AAU9CBA8"/>
<dbReference type="KEGG" id="fax:FUAX_18880"/>
<feature type="compositionally biased region" description="Basic residues" evidence="1">
    <location>
        <begin position="168"/>
        <end position="183"/>
    </location>
</feature>
<reference evidence="2 3" key="1">
    <citation type="submission" date="2021-12" db="EMBL/GenBank/DDBJ databases">
        <title>Genome sequencing of bacteria with rrn-lacking chromosome and rrn-plasmid.</title>
        <authorList>
            <person name="Anda M."/>
            <person name="Iwasaki W."/>
        </authorList>
    </citation>
    <scope>NUCLEOTIDE SEQUENCE [LARGE SCALE GENOMIC DNA]</scope>
    <source>
        <strain evidence="2 3">DSM 100852</strain>
    </source>
</reference>